<sequence>MSSYRKHRVIILDSSSESEGESEDVDFDDKTPSPHRQKSKQQQTDLDGLNKELEQLSMATSRKPKGRSQLDMLNFDSSPESDRDYNSFRIPRKKGKRRSATIDLLDTDSDSSIDQSEQESSMENYDHDDVSESKESDDSLGLSFDKLNMHVTPTEMKKEHGSMKEEKEYADSNLLSPCASEDCDESDFESESEGEGEGENDSFAWKKSKRGHYKLHGECHIAGNVVWPKFNIPEVLYDKLYEHQKIGVQWMASLHAKSVGGILGDDMGLGKTFQSCTLLGGLMRARTIRNALIICPVAVLKNWEKEAKWILNGFCAIANLTIQVIDSSMKRDRRAWMLEDAVRCTTSNPSVIITTYGLVKSSRLDFLGGRKDDSVFWDYVIADEGHILKNASTDQHKAVARVSRHDKTHRLMLTGTPIQNNLHELHALIDFATSGKVFGTKKTFLNKYAIPIQDGRNKSATAHTLRLASRANRELQEKLKPHFLQRMKSTTFKECLPVKKELVVWLHLSDLQRQLYNDYVVDGGKVAAILSGEITSPLQAITFLKKLCDHPSLVQSEYNTTNEDSSMEDSTKLSVLYYLVKRLVKAKHRCLIFSPTTKILDIMEKVLPVKLGRIDGSVSAKKRQMIVDQFNSDEGSFDALLLSTKAAGVGLTLTGADRVIVYSPSWNPADDMQAVDRCYRIGQRNNVTVYRFITAGTVEEKMYARQIEKDGLRHTVIGSEASGPVERHFSKDDLKKLFVLSPKGECEMLEKMRKASTATAGSTGRRSVLETHSLVLGVTSHDKVYTNSIVDLATPEQQTPFAGTPMKSSFSTKKFSSLTKQLTFEQLAKEVVPLNEISNSDTKKSENFEKASNVPELSPIEDDFKVAEEQIKGGDVEKAMETLLSILENESITKKEKLCAHKKIAACMIYLGWK</sequence>
<dbReference type="InterPro" id="IPR038718">
    <property type="entry name" value="SNF2-like_sf"/>
</dbReference>
<organism evidence="5 6">
    <name type="scientific">Chaetoceros tenuissimus</name>
    <dbReference type="NCBI Taxonomy" id="426638"/>
    <lineage>
        <taxon>Eukaryota</taxon>
        <taxon>Sar</taxon>
        <taxon>Stramenopiles</taxon>
        <taxon>Ochrophyta</taxon>
        <taxon>Bacillariophyta</taxon>
        <taxon>Coscinodiscophyceae</taxon>
        <taxon>Chaetocerotophycidae</taxon>
        <taxon>Chaetocerotales</taxon>
        <taxon>Chaetocerotaceae</taxon>
        <taxon>Chaetoceros</taxon>
    </lineage>
</organism>
<evidence type="ECO:0000313" key="5">
    <source>
        <dbReference type="EMBL" id="GFH58965.1"/>
    </source>
</evidence>
<dbReference type="Gene3D" id="3.40.50.300">
    <property type="entry name" value="P-loop containing nucleotide triphosphate hydrolases"/>
    <property type="match status" value="1"/>
</dbReference>
<dbReference type="SUPFAM" id="SSF52540">
    <property type="entry name" value="P-loop containing nucleoside triphosphate hydrolases"/>
    <property type="match status" value="2"/>
</dbReference>
<name>A0AAD3D8X6_9STRA</name>
<dbReference type="PANTHER" id="PTHR45629">
    <property type="entry name" value="SNF2/RAD54 FAMILY MEMBER"/>
    <property type="match status" value="1"/>
</dbReference>
<keyword evidence="1" id="KW-0378">Hydrolase</keyword>
<dbReference type="Pfam" id="PF00271">
    <property type="entry name" value="Helicase_C"/>
    <property type="match status" value="1"/>
</dbReference>
<gene>
    <name evidence="5" type="ORF">CTEN210_15441</name>
</gene>
<feature type="compositionally biased region" description="Basic and acidic residues" evidence="2">
    <location>
        <begin position="155"/>
        <end position="170"/>
    </location>
</feature>
<feature type="compositionally biased region" description="Low complexity" evidence="2">
    <location>
        <begin position="112"/>
        <end position="121"/>
    </location>
</feature>
<dbReference type="InterPro" id="IPR000330">
    <property type="entry name" value="SNF2_N"/>
</dbReference>
<dbReference type="InterPro" id="IPR001650">
    <property type="entry name" value="Helicase_C-like"/>
</dbReference>
<dbReference type="CDD" id="cd18793">
    <property type="entry name" value="SF2_C_SNF"/>
    <property type="match status" value="1"/>
</dbReference>
<protein>
    <submittedName>
        <fullName evidence="5">Uncharacterized protein</fullName>
    </submittedName>
</protein>
<evidence type="ECO:0000259" key="3">
    <source>
        <dbReference type="PROSITE" id="PS51192"/>
    </source>
</evidence>
<evidence type="ECO:0000313" key="6">
    <source>
        <dbReference type="Proteomes" id="UP001054902"/>
    </source>
</evidence>
<dbReference type="EMBL" id="BLLK01000062">
    <property type="protein sequence ID" value="GFH58965.1"/>
    <property type="molecule type" value="Genomic_DNA"/>
</dbReference>
<reference evidence="5 6" key="1">
    <citation type="journal article" date="2021" name="Sci. Rep.">
        <title>The genome of the diatom Chaetoceros tenuissimus carries an ancient integrated fragment of an extant virus.</title>
        <authorList>
            <person name="Hongo Y."/>
            <person name="Kimura K."/>
            <person name="Takaki Y."/>
            <person name="Yoshida Y."/>
            <person name="Baba S."/>
            <person name="Kobayashi G."/>
            <person name="Nagasaki K."/>
            <person name="Hano T."/>
            <person name="Tomaru Y."/>
        </authorList>
    </citation>
    <scope>NUCLEOTIDE SEQUENCE [LARGE SCALE GENOMIC DNA]</scope>
    <source>
        <strain evidence="5 6">NIES-3715</strain>
    </source>
</reference>
<dbReference type="Gene3D" id="3.40.50.10810">
    <property type="entry name" value="Tandem AAA-ATPase domain"/>
    <property type="match status" value="1"/>
</dbReference>
<dbReference type="GO" id="GO:0005524">
    <property type="term" value="F:ATP binding"/>
    <property type="evidence" value="ECO:0007669"/>
    <property type="project" value="InterPro"/>
</dbReference>
<keyword evidence="6" id="KW-1185">Reference proteome</keyword>
<proteinExistence type="predicted"/>
<dbReference type="SMART" id="SM00487">
    <property type="entry name" value="DEXDc"/>
    <property type="match status" value="1"/>
</dbReference>
<feature type="compositionally biased region" description="Acidic residues" evidence="2">
    <location>
        <begin position="181"/>
        <end position="200"/>
    </location>
</feature>
<dbReference type="GO" id="GO:0016787">
    <property type="term" value="F:hydrolase activity"/>
    <property type="evidence" value="ECO:0007669"/>
    <property type="project" value="UniProtKB-KW"/>
</dbReference>
<dbReference type="InterPro" id="IPR027417">
    <property type="entry name" value="P-loop_NTPase"/>
</dbReference>
<dbReference type="Pfam" id="PF00176">
    <property type="entry name" value="SNF2-rel_dom"/>
    <property type="match status" value="1"/>
</dbReference>
<evidence type="ECO:0000259" key="4">
    <source>
        <dbReference type="PROSITE" id="PS51194"/>
    </source>
</evidence>
<dbReference type="InterPro" id="IPR050496">
    <property type="entry name" value="SNF2_RAD54_helicase_repair"/>
</dbReference>
<feature type="region of interest" description="Disordered" evidence="2">
    <location>
        <begin position="1"/>
        <end position="203"/>
    </location>
</feature>
<accession>A0AAD3D8X6</accession>
<dbReference type="GO" id="GO:0015616">
    <property type="term" value="F:DNA translocase activity"/>
    <property type="evidence" value="ECO:0007669"/>
    <property type="project" value="TreeGrafter"/>
</dbReference>
<dbReference type="AlphaFoldDB" id="A0AAD3D8X6"/>
<dbReference type="InterPro" id="IPR049730">
    <property type="entry name" value="SNF2/RAD54-like_C"/>
</dbReference>
<feature type="compositionally biased region" description="Basic and acidic residues" evidence="2">
    <location>
        <begin position="124"/>
        <end position="137"/>
    </location>
</feature>
<comment type="caution">
    <text evidence="5">The sequence shown here is derived from an EMBL/GenBank/DDBJ whole genome shotgun (WGS) entry which is preliminary data.</text>
</comment>
<evidence type="ECO:0000256" key="2">
    <source>
        <dbReference type="SAM" id="MobiDB-lite"/>
    </source>
</evidence>
<feature type="domain" description="Helicase ATP-binding" evidence="3">
    <location>
        <begin position="252"/>
        <end position="435"/>
    </location>
</feature>
<dbReference type="PROSITE" id="PS51194">
    <property type="entry name" value="HELICASE_CTER"/>
    <property type="match status" value="1"/>
</dbReference>
<feature type="domain" description="Helicase C-terminal" evidence="4">
    <location>
        <begin position="578"/>
        <end position="729"/>
    </location>
</feature>
<dbReference type="SMART" id="SM00490">
    <property type="entry name" value="HELICc"/>
    <property type="match status" value="1"/>
</dbReference>
<dbReference type="PROSITE" id="PS51192">
    <property type="entry name" value="HELICASE_ATP_BIND_1"/>
    <property type="match status" value="1"/>
</dbReference>
<dbReference type="InterPro" id="IPR014001">
    <property type="entry name" value="Helicase_ATP-bd"/>
</dbReference>
<evidence type="ECO:0000256" key="1">
    <source>
        <dbReference type="ARBA" id="ARBA00022801"/>
    </source>
</evidence>
<feature type="compositionally biased region" description="Basic residues" evidence="2">
    <location>
        <begin position="90"/>
        <end position="99"/>
    </location>
</feature>
<feature type="compositionally biased region" description="Acidic residues" evidence="2">
    <location>
        <begin position="16"/>
        <end position="27"/>
    </location>
</feature>
<dbReference type="Proteomes" id="UP001054902">
    <property type="component" value="Unassembled WGS sequence"/>
</dbReference>
<dbReference type="PANTHER" id="PTHR45629:SF7">
    <property type="entry name" value="DNA EXCISION REPAIR PROTEIN ERCC-6-RELATED"/>
    <property type="match status" value="1"/>
</dbReference>